<organism evidence="1 2">
    <name type="scientific">Caecibacteroides pullorum</name>
    <dbReference type="NCBI Taxonomy" id="2725562"/>
    <lineage>
        <taxon>Bacteria</taxon>
        <taxon>Pseudomonadati</taxon>
        <taxon>Bacteroidota</taxon>
        <taxon>Bacteroidia</taxon>
        <taxon>Bacteroidales</taxon>
        <taxon>Bacteroidaceae</taxon>
        <taxon>Caecibacteroides</taxon>
    </lineage>
</organism>
<reference evidence="1 2" key="1">
    <citation type="journal article" date="2021" name="Sci. Rep.">
        <title>The distribution of antibiotic resistance genes in chicken gut microbiota commensals.</title>
        <authorList>
            <person name="Juricova H."/>
            <person name="Matiasovicova J."/>
            <person name="Kubasova T."/>
            <person name="Cejkova D."/>
            <person name="Rychlik I."/>
        </authorList>
    </citation>
    <scope>NUCLEOTIDE SEQUENCE [LARGE SCALE GENOMIC DNA]</scope>
    <source>
        <strain evidence="1 2">An421</strain>
    </source>
</reference>
<name>A0AA40ZTH4_9BACT</name>
<dbReference type="InterPro" id="IPR032675">
    <property type="entry name" value="LRR_dom_sf"/>
</dbReference>
<dbReference type="Gene3D" id="3.80.10.10">
    <property type="entry name" value="Ribonuclease Inhibitor"/>
    <property type="match status" value="1"/>
</dbReference>
<accession>A0AA40ZTH4</accession>
<dbReference type="AlphaFoldDB" id="A0AA40ZTH4"/>
<evidence type="ECO:0008006" key="3">
    <source>
        <dbReference type="Google" id="ProtNLM"/>
    </source>
</evidence>
<dbReference type="Proteomes" id="UP000698924">
    <property type="component" value="Unassembled WGS sequence"/>
</dbReference>
<dbReference type="RefSeq" id="WP_204971725.1">
    <property type="nucleotide sequence ID" value="NZ_JAAZTS010000011.1"/>
</dbReference>
<dbReference type="SUPFAM" id="SSF52047">
    <property type="entry name" value="RNI-like"/>
    <property type="match status" value="1"/>
</dbReference>
<evidence type="ECO:0000313" key="1">
    <source>
        <dbReference type="EMBL" id="MBM6857620.1"/>
    </source>
</evidence>
<gene>
    <name evidence="1" type="ORF">H6D15_08420</name>
</gene>
<dbReference type="EMBL" id="JACJMO010000010">
    <property type="protein sequence ID" value="MBM6857620.1"/>
    <property type="molecule type" value="Genomic_DNA"/>
</dbReference>
<keyword evidence="2" id="KW-1185">Reference proteome</keyword>
<sequence>MMITKEDLYSIAGVSSTMLDNGMECITLNGDVTDSLPSQLKLYGLTLKDCFSLKSLPEDLDIKFLSIQQCPNIVRLPESLQLEQLYLFQSEIDTLPVHSSCWKELVLIDCPNIKKIPDACTVFAGDLFLEGCKNLESLPDIKSVYGNLNIAKTAIRQLPENIIIGNDLEAYCSDIETLPKNIRIGGNIYLSNCKNLKSLPEGLVVNGDLDLSESGLTELPDKLIVGGNIDIRSTPIQELPDNLIVGGKIMMDENQANASNVKTELPADLPHLIWKDSGYMYVKDNLYKVIELHDDYWIVISPILDVYREITDSDSIDSEYQFYVVKNGTHYGIGNSLKEVQEDLSSTMRKRKQ</sequence>
<proteinExistence type="predicted"/>
<protein>
    <recommendedName>
        <fullName evidence="3">Leucine-rich repeat domain-containing protein</fullName>
    </recommendedName>
</protein>
<evidence type="ECO:0000313" key="2">
    <source>
        <dbReference type="Proteomes" id="UP000698924"/>
    </source>
</evidence>
<comment type="caution">
    <text evidence="1">The sequence shown here is derived from an EMBL/GenBank/DDBJ whole genome shotgun (WGS) entry which is preliminary data.</text>
</comment>